<dbReference type="Gene3D" id="4.10.60.10">
    <property type="entry name" value="Zinc finger, CCHC-type"/>
    <property type="match status" value="1"/>
</dbReference>
<dbReference type="EMBL" id="JAUUTY010000005">
    <property type="protein sequence ID" value="KAK1630480.1"/>
    <property type="molecule type" value="Genomic_DNA"/>
</dbReference>
<dbReference type="SMART" id="SM00343">
    <property type="entry name" value="ZnF_C2HC"/>
    <property type="match status" value="1"/>
</dbReference>
<keyword evidence="5" id="KW-1185">Reference proteome</keyword>
<dbReference type="GO" id="GO:0003676">
    <property type="term" value="F:nucleic acid binding"/>
    <property type="evidence" value="ECO:0007669"/>
    <property type="project" value="InterPro"/>
</dbReference>
<feature type="region of interest" description="Disordered" evidence="2">
    <location>
        <begin position="214"/>
        <end position="313"/>
    </location>
</feature>
<proteinExistence type="predicted"/>
<dbReference type="InterPro" id="IPR001878">
    <property type="entry name" value="Znf_CCHC"/>
</dbReference>
<evidence type="ECO:0000313" key="4">
    <source>
        <dbReference type="EMBL" id="KAK1630480.1"/>
    </source>
</evidence>
<name>A0AAD8W051_LOLMU</name>
<evidence type="ECO:0000313" key="5">
    <source>
        <dbReference type="Proteomes" id="UP001231189"/>
    </source>
</evidence>
<keyword evidence="1" id="KW-0479">Metal-binding</keyword>
<reference evidence="4" key="1">
    <citation type="submission" date="2023-07" db="EMBL/GenBank/DDBJ databases">
        <title>A chromosome-level genome assembly of Lolium multiflorum.</title>
        <authorList>
            <person name="Chen Y."/>
            <person name="Copetti D."/>
            <person name="Kolliker R."/>
            <person name="Studer B."/>
        </authorList>
    </citation>
    <scope>NUCLEOTIDE SEQUENCE</scope>
    <source>
        <strain evidence="4">02402/16</strain>
        <tissue evidence="4">Leaf</tissue>
    </source>
</reference>
<dbReference type="SUPFAM" id="SSF57756">
    <property type="entry name" value="Retrovirus zinc finger-like domains"/>
    <property type="match status" value="1"/>
</dbReference>
<keyword evidence="1" id="KW-0862">Zinc</keyword>
<evidence type="ECO:0000256" key="1">
    <source>
        <dbReference type="PROSITE-ProRule" id="PRU00047"/>
    </source>
</evidence>
<feature type="region of interest" description="Disordered" evidence="2">
    <location>
        <begin position="438"/>
        <end position="516"/>
    </location>
</feature>
<evidence type="ECO:0000256" key="2">
    <source>
        <dbReference type="SAM" id="MobiDB-lite"/>
    </source>
</evidence>
<evidence type="ECO:0000259" key="3">
    <source>
        <dbReference type="PROSITE" id="PS50158"/>
    </source>
</evidence>
<feature type="region of interest" description="Disordered" evidence="2">
    <location>
        <begin position="548"/>
        <end position="609"/>
    </location>
</feature>
<feature type="compositionally biased region" description="Basic and acidic residues" evidence="2">
    <location>
        <begin position="438"/>
        <end position="462"/>
    </location>
</feature>
<sequence length="669" mass="75692">MMQMLQTMLEDRQAERAERQANIAALQQLANNNQGHHDHPGSKLKNFQNTNPPIFNKTEEPLDADDWLQTMENNLEVAGVEAAEKVLFATHYLAGPARAWWTSTRAMNAGQMMTWEDFKLKFSKYHVPQGLIKKMRDEFRELKQGRMSVVEYRDRFLTLSRYAPDETDTNEKRKERFLNGLHDEMQTVLVNIPFADLEALVDSAIQMEGKLHQANENRKRRMMNQNGPNNAQKYRNNSTGGFASRYNKPPAQIYHPSNNNNNRNTNNNRNNNNNNNNSNQNNGNRTNNNNHPNGNNNHPNTAPVTGSNAVPVNPKDKSTVNCYECGVVGHYSNECPKKLARIAANTAAPAQQQRRFAGRRNQNNNNGRFYHMTANEAQEAPQAMPKHNHAELYVTHRAISSPLPSKPINHVSELAWTLLMLTLPALDQDDVDIDRATRAQTRPEDAHARQDAHGDIPGRDRTPPCPVASRLPSLSPCARRLTTVPSTSRTSPIGRGPTIDDARVKDHPPPYCHTAPKRTTRLHHLWPRHEARQHRLDVANTLRPSLAPSSPWNGDLAVDPPALPRPPPRTYKKRPLREGFLTPFYSSPLPDPPPLLSQPHHRRQPPNCELKTRSTAAKQAVYCGHHPSRRLLHLLPLPRQRRHSPSPLIIGAWERRRPPTSAVPAAASR</sequence>
<dbReference type="AlphaFoldDB" id="A0AAD8W051"/>
<dbReference type="InterPro" id="IPR036875">
    <property type="entry name" value="Znf_CCHC_sf"/>
</dbReference>
<feature type="compositionally biased region" description="Low complexity" evidence="2">
    <location>
        <begin position="257"/>
        <end position="300"/>
    </location>
</feature>
<gene>
    <name evidence="4" type="ORF">QYE76_004795</name>
</gene>
<dbReference type="Pfam" id="PF03732">
    <property type="entry name" value="Retrotrans_gag"/>
    <property type="match status" value="1"/>
</dbReference>
<dbReference type="PANTHER" id="PTHR33223:SF6">
    <property type="entry name" value="CCHC-TYPE DOMAIN-CONTAINING PROTEIN"/>
    <property type="match status" value="1"/>
</dbReference>
<dbReference type="InterPro" id="IPR005162">
    <property type="entry name" value="Retrotrans_gag_dom"/>
</dbReference>
<dbReference type="Proteomes" id="UP001231189">
    <property type="component" value="Unassembled WGS sequence"/>
</dbReference>
<dbReference type="Pfam" id="PF00098">
    <property type="entry name" value="zf-CCHC"/>
    <property type="match status" value="1"/>
</dbReference>
<comment type="caution">
    <text evidence="4">The sequence shown here is derived from an EMBL/GenBank/DDBJ whole genome shotgun (WGS) entry which is preliminary data.</text>
</comment>
<feature type="compositionally biased region" description="Polar residues" evidence="2">
    <location>
        <begin position="223"/>
        <end position="241"/>
    </location>
</feature>
<protein>
    <recommendedName>
        <fullName evidence="3">CCHC-type domain-containing protein</fullName>
    </recommendedName>
</protein>
<dbReference type="PROSITE" id="PS50158">
    <property type="entry name" value="ZF_CCHC"/>
    <property type="match status" value="1"/>
</dbReference>
<accession>A0AAD8W051</accession>
<feature type="domain" description="CCHC-type" evidence="3">
    <location>
        <begin position="322"/>
        <end position="337"/>
    </location>
</feature>
<dbReference type="GO" id="GO:0008270">
    <property type="term" value="F:zinc ion binding"/>
    <property type="evidence" value="ECO:0007669"/>
    <property type="project" value="UniProtKB-KW"/>
</dbReference>
<feature type="compositionally biased region" description="Basic and acidic residues" evidence="2">
    <location>
        <begin position="498"/>
        <end position="508"/>
    </location>
</feature>
<dbReference type="PANTHER" id="PTHR33223">
    <property type="entry name" value="CCHC-TYPE DOMAIN-CONTAINING PROTEIN"/>
    <property type="match status" value="1"/>
</dbReference>
<keyword evidence="1" id="KW-0863">Zinc-finger</keyword>
<organism evidence="4 5">
    <name type="scientific">Lolium multiflorum</name>
    <name type="common">Italian ryegrass</name>
    <name type="synonym">Lolium perenne subsp. multiflorum</name>
    <dbReference type="NCBI Taxonomy" id="4521"/>
    <lineage>
        <taxon>Eukaryota</taxon>
        <taxon>Viridiplantae</taxon>
        <taxon>Streptophyta</taxon>
        <taxon>Embryophyta</taxon>
        <taxon>Tracheophyta</taxon>
        <taxon>Spermatophyta</taxon>
        <taxon>Magnoliopsida</taxon>
        <taxon>Liliopsida</taxon>
        <taxon>Poales</taxon>
        <taxon>Poaceae</taxon>
        <taxon>BOP clade</taxon>
        <taxon>Pooideae</taxon>
        <taxon>Poodae</taxon>
        <taxon>Poeae</taxon>
        <taxon>Poeae Chloroplast Group 2 (Poeae type)</taxon>
        <taxon>Loliodinae</taxon>
        <taxon>Loliinae</taxon>
        <taxon>Lolium</taxon>
    </lineage>
</organism>